<dbReference type="Proteomes" id="UP000320585">
    <property type="component" value="Chromosome"/>
</dbReference>
<evidence type="ECO:0000256" key="7">
    <source>
        <dbReference type="ARBA" id="ARBA00023235"/>
    </source>
</evidence>
<keyword evidence="8" id="KW-0963">Cytoplasm</keyword>
<comment type="miscellaneous">
    <text evidence="8">Few gyrases are as efficient as E.coli at forming negative supercoils. Not all organisms have 2 type II topoisomerases; in organisms with a single type II topoisomerase this enzyme also has to decatenate newly replicated chromosomes.</text>
</comment>
<dbReference type="InterPro" id="IPR013757">
    <property type="entry name" value="Topo_IIA_A_a_sf"/>
</dbReference>
<dbReference type="Gene3D" id="3.30.1360.40">
    <property type="match status" value="1"/>
</dbReference>
<dbReference type="FunFam" id="3.90.199.10:FF:000001">
    <property type="entry name" value="DNA gyrase subunit A"/>
    <property type="match status" value="1"/>
</dbReference>
<comment type="caution">
    <text evidence="8">Lacks conserved residue(s) required for the propagation of feature annotation.</text>
</comment>
<comment type="subunit">
    <text evidence="8">Heterotetramer, composed of two GyrA and two GyrB chains. In the heterotetramer, GyrA contains the active site tyrosine that forms a transient covalent intermediate with DNA, while GyrB binds cofactors and catalyzes ATP hydrolysis.</text>
</comment>
<dbReference type="SUPFAM" id="SSF101904">
    <property type="entry name" value="GyrA/ParC C-terminal domain-like"/>
    <property type="match status" value="1"/>
</dbReference>
<evidence type="ECO:0000256" key="1">
    <source>
        <dbReference type="ARBA" id="ARBA00000185"/>
    </source>
</evidence>
<dbReference type="PANTHER" id="PTHR43493:SF5">
    <property type="entry name" value="DNA GYRASE SUBUNIT A, CHLOROPLASTIC_MITOCHONDRIAL"/>
    <property type="match status" value="1"/>
</dbReference>
<dbReference type="FunFam" id="3.30.1360.40:FF:000002">
    <property type="entry name" value="DNA gyrase subunit A"/>
    <property type="match status" value="1"/>
</dbReference>
<dbReference type="GO" id="GO:0006265">
    <property type="term" value="P:DNA topological change"/>
    <property type="evidence" value="ECO:0007669"/>
    <property type="project" value="UniProtKB-UniRule"/>
</dbReference>
<comment type="similarity">
    <text evidence="2 8">Belongs to the type II topoisomerase GyrA/ParC subunit family.</text>
</comment>
<dbReference type="Gene3D" id="3.90.199.10">
    <property type="entry name" value="Topoisomerase II, domain 5"/>
    <property type="match status" value="1"/>
</dbReference>
<keyword evidence="5 8" id="KW-0799">Topoisomerase</keyword>
<organism evidence="11 12">
    <name type="scientific">Dialister hominis</name>
    <dbReference type="NCBI Taxonomy" id="2582419"/>
    <lineage>
        <taxon>Bacteria</taxon>
        <taxon>Bacillati</taxon>
        <taxon>Bacillota</taxon>
        <taxon>Negativicutes</taxon>
        <taxon>Veillonellales</taxon>
        <taxon>Veillonellaceae</taxon>
        <taxon>Dialister</taxon>
    </lineage>
</organism>
<dbReference type="GO" id="GO:0005524">
    <property type="term" value="F:ATP binding"/>
    <property type="evidence" value="ECO:0007669"/>
    <property type="project" value="UniProtKB-UniRule"/>
</dbReference>
<dbReference type="Pfam" id="PF03989">
    <property type="entry name" value="DNA_gyraseA_C"/>
    <property type="match status" value="6"/>
</dbReference>
<dbReference type="InterPro" id="IPR050220">
    <property type="entry name" value="Type_II_DNA_Topoisomerases"/>
</dbReference>
<evidence type="ECO:0000259" key="10">
    <source>
        <dbReference type="PROSITE" id="PS52040"/>
    </source>
</evidence>
<dbReference type="Gene3D" id="1.10.268.10">
    <property type="entry name" value="Topoisomerase, domain 3"/>
    <property type="match status" value="1"/>
</dbReference>
<dbReference type="FunFam" id="1.10.268.10:FF:000001">
    <property type="entry name" value="DNA gyrase subunit A"/>
    <property type="match status" value="1"/>
</dbReference>
<dbReference type="InterPro" id="IPR035516">
    <property type="entry name" value="Gyrase/topoIV_suA_C"/>
</dbReference>
<dbReference type="PROSITE" id="PS52040">
    <property type="entry name" value="TOPO_IIA"/>
    <property type="match status" value="1"/>
</dbReference>
<feature type="active site" description="O-(5'-phospho-DNA)-tyrosine intermediate" evidence="8 9">
    <location>
        <position position="123"/>
    </location>
</feature>
<reference evidence="12" key="1">
    <citation type="submission" date="2019-05" db="EMBL/GenBank/DDBJ databases">
        <title>Complete genome sequencing of Dialister sp. strain 5BBH33.</title>
        <authorList>
            <person name="Sakamoto M."/>
            <person name="Murakami T."/>
            <person name="Mori H."/>
        </authorList>
    </citation>
    <scope>NUCLEOTIDE SEQUENCE [LARGE SCALE GENOMIC DNA]</scope>
    <source>
        <strain evidence="12">5BBH33</strain>
    </source>
</reference>
<accession>A0A8D4UTM3</accession>
<name>A0A8D4UTM3_9FIRM</name>
<keyword evidence="3 8" id="KW-0547">Nucleotide-binding</keyword>
<dbReference type="HAMAP" id="MF_01897">
    <property type="entry name" value="GyrA"/>
    <property type="match status" value="1"/>
</dbReference>
<dbReference type="SMART" id="SM00434">
    <property type="entry name" value="TOP4c"/>
    <property type="match status" value="1"/>
</dbReference>
<dbReference type="AlphaFoldDB" id="A0A8D4UTM3"/>
<comment type="catalytic activity">
    <reaction evidence="1 8 9">
        <text>ATP-dependent breakage, passage and rejoining of double-stranded DNA.</text>
        <dbReference type="EC" id="5.6.2.2"/>
    </reaction>
</comment>
<dbReference type="InterPro" id="IPR002205">
    <property type="entry name" value="Topo_IIA_dom_A"/>
</dbReference>
<dbReference type="InterPro" id="IPR005743">
    <property type="entry name" value="GyrA"/>
</dbReference>
<keyword evidence="6 8" id="KW-0238">DNA-binding</keyword>
<dbReference type="GO" id="GO:0034335">
    <property type="term" value="F:DNA negative supercoiling activity"/>
    <property type="evidence" value="ECO:0007669"/>
    <property type="project" value="UniProtKB-ARBA"/>
</dbReference>
<dbReference type="InterPro" id="IPR013758">
    <property type="entry name" value="Topo_IIA_A/C_ab"/>
</dbReference>
<evidence type="ECO:0000256" key="3">
    <source>
        <dbReference type="ARBA" id="ARBA00022741"/>
    </source>
</evidence>
<dbReference type="GO" id="GO:0005737">
    <property type="term" value="C:cytoplasm"/>
    <property type="evidence" value="ECO:0007669"/>
    <property type="project" value="UniProtKB-SubCell"/>
</dbReference>
<feature type="domain" description="Topo IIA-type catalytic" evidence="10">
    <location>
        <begin position="35"/>
        <end position="499"/>
    </location>
</feature>
<dbReference type="SUPFAM" id="SSF56719">
    <property type="entry name" value="Type II DNA topoisomerase"/>
    <property type="match status" value="1"/>
</dbReference>
<dbReference type="NCBIfam" id="NF004044">
    <property type="entry name" value="PRK05561.1"/>
    <property type="match status" value="1"/>
</dbReference>
<evidence type="ECO:0000313" key="11">
    <source>
        <dbReference type="EMBL" id="BBK24468.1"/>
    </source>
</evidence>
<dbReference type="Gene3D" id="2.120.10.90">
    <property type="entry name" value="DNA gyrase/topoisomerase IV, subunit A, C-terminal"/>
    <property type="match status" value="1"/>
</dbReference>
<evidence type="ECO:0000256" key="9">
    <source>
        <dbReference type="PROSITE-ProRule" id="PRU01384"/>
    </source>
</evidence>
<dbReference type="EC" id="5.6.2.2" evidence="8"/>
<evidence type="ECO:0000256" key="6">
    <source>
        <dbReference type="ARBA" id="ARBA00023125"/>
    </source>
</evidence>
<dbReference type="NCBIfam" id="NF004043">
    <property type="entry name" value="PRK05560.1"/>
    <property type="match status" value="1"/>
</dbReference>
<keyword evidence="12" id="KW-1185">Reference proteome</keyword>
<dbReference type="OrthoDB" id="9806486at2"/>
<evidence type="ECO:0000256" key="5">
    <source>
        <dbReference type="ARBA" id="ARBA00023029"/>
    </source>
</evidence>
<dbReference type="GO" id="GO:0006261">
    <property type="term" value="P:DNA-templated DNA replication"/>
    <property type="evidence" value="ECO:0007669"/>
    <property type="project" value="UniProtKB-UniRule"/>
</dbReference>
<dbReference type="PANTHER" id="PTHR43493">
    <property type="entry name" value="DNA GYRASE/TOPOISOMERASE SUBUNIT A"/>
    <property type="match status" value="1"/>
</dbReference>
<dbReference type="RefSeq" id="WP_108849996.1">
    <property type="nucleotide sequence ID" value="NZ_AP019697.1"/>
</dbReference>
<dbReference type="KEGG" id="dho:Dia5BBH33_04030"/>
<evidence type="ECO:0000256" key="2">
    <source>
        <dbReference type="ARBA" id="ARBA00008263"/>
    </source>
</evidence>
<dbReference type="GO" id="GO:0009330">
    <property type="term" value="C:DNA topoisomerase type II (double strand cut, ATP-hydrolyzing) complex"/>
    <property type="evidence" value="ECO:0007669"/>
    <property type="project" value="TreeGrafter"/>
</dbReference>
<keyword evidence="4 8" id="KW-0067">ATP-binding</keyword>
<dbReference type="GO" id="GO:0003677">
    <property type="term" value="F:DNA binding"/>
    <property type="evidence" value="ECO:0007669"/>
    <property type="project" value="UniProtKB-UniRule"/>
</dbReference>
<dbReference type="CDD" id="cd00187">
    <property type="entry name" value="TOP4c"/>
    <property type="match status" value="1"/>
</dbReference>
<dbReference type="NCBIfam" id="TIGR01063">
    <property type="entry name" value="gyrA"/>
    <property type="match status" value="1"/>
</dbReference>
<dbReference type="EMBL" id="AP019697">
    <property type="protein sequence ID" value="BBK24468.1"/>
    <property type="molecule type" value="Genomic_DNA"/>
</dbReference>
<protein>
    <recommendedName>
        <fullName evidence="8">DNA gyrase subunit A</fullName>
        <ecNumber evidence="8">5.6.2.2</ecNumber>
    </recommendedName>
</protein>
<comment type="function">
    <text evidence="8">A type II topoisomerase that negatively supercoils closed circular double-stranded (ds) DNA in an ATP-dependent manner to modulate DNA topology and maintain chromosomes in an underwound state. Negative supercoiling favors strand separation, and DNA replication, transcription, recombination and repair, all of which involve strand separation. Also able to catalyze the interconversion of other topological isomers of dsDNA rings, including catenanes and knotted rings. Type II topoisomerases break and join 2 DNA strands simultaneously in an ATP-dependent manner.</text>
</comment>
<keyword evidence="7 8" id="KW-0413">Isomerase</keyword>
<dbReference type="InterPro" id="IPR013760">
    <property type="entry name" value="Topo_IIA-like_dom_sf"/>
</dbReference>
<dbReference type="GO" id="GO:0005694">
    <property type="term" value="C:chromosome"/>
    <property type="evidence" value="ECO:0007669"/>
    <property type="project" value="InterPro"/>
</dbReference>
<proteinExistence type="inferred from homology"/>
<comment type="subcellular location">
    <subcellularLocation>
        <location evidence="8">Cytoplasm</location>
    </subcellularLocation>
</comment>
<gene>
    <name evidence="8 11" type="primary">gyrA</name>
    <name evidence="11" type="ORF">Dia5BBH33_04030</name>
</gene>
<sequence>MEDWKEGKIISTPLEAQMKNSYIDYAMSVIVTRALPDVRDGLKPVHRRILYAMNESGMLPGKAYKKSARIVGDVLGKYHPHGDTAVYESAVRMAQDFSTRYPLIDGHGNFGSVDGDSAAAMRYTEMRMAKITVEMLRDIDKNTVDFVPNYDGSLQEPVVLPSRIPNLLVNGSYGIAVGMATNIPPHNLNEVIDGLCAMIDNPEITVDELMKYIKGPDFPTAAIIQGHKGIEDTYRTGRGSITVRARTDIEEMPHGKNRIVVTEIPYQVNKARLIETIADLSRQKVLDGITALRDESDRTGMRIAIELRADVNPEIMLNNLFKHTQMQINFGAIMLALVDGHPRILNLRQILYYYLKHQEEVVTRRTQYELDKAKAKAHILEGLLIALDHIDEVIRTIRESRTDDIARASLMEKFGLSEKQATAILDMRLRRLTGLERDKLEQDYKDVLETIDYLTDLLSSRDKLMGVVKDELLDEKKNFGDERRTEIAEASNDFTMTDLIPDEPMTITLTKQNYIKRMDSADIRVQRKGGRGVSGMKMKDEDYVWKLLSTSTHNRILLFTNKGKVYMKTAVEFPKSGRTARGSALINFIPGLAPDERVTELLDIDAGDKDMKYLLMVTKKGYIKKTEISEYKNINKNGLIAVRLNDGDRLVTVLAVKGDEEIIIGTRQGMAIRFSIGDDEVRTMGRATAGVHAIRLSDDDGELDEVVGAVLATDKDIFTISADGNAKRNKSSAYHLQGRNGRGVRNFKKGYEVVALVAADDNDELVGVSEQGITIKTKASQISSKKARAGQGVILQRLEDGDRIASIDVISSDDDVDEDEE</sequence>
<dbReference type="InterPro" id="IPR006691">
    <property type="entry name" value="GyrA/parC_rep"/>
</dbReference>
<evidence type="ECO:0000313" key="12">
    <source>
        <dbReference type="Proteomes" id="UP000320585"/>
    </source>
</evidence>
<dbReference type="Pfam" id="PF00521">
    <property type="entry name" value="DNA_topoisoIV"/>
    <property type="match status" value="1"/>
</dbReference>
<evidence type="ECO:0000256" key="8">
    <source>
        <dbReference type="HAMAP-Rule" id="MF_01897"/>
    </source>
</evidence>
<dbReference type="GeneID" id="92715621"/>
<evidence type="ECO:0000256" key="4">
    <source>
        <dbReference type="ARBA" id="ARBA00022840"/>
    </source>
</evidence>